<dbReference type="HOGENOM" id="CLU_018816_2_1_0"/>
<evidence type="ECO:0000256" key="3">
    <source>
        <dbReference type="SAM" id="Coils"/>
    </source>
</evidence>
<evidence type="ECO:0000256" key="1">
    <source>
        <dbReference type="ARBA" id="ARBA00004196"/>
    </source>
</evidence>
<sequence length="359" mass="39922">MKKIAVGLCALILIGCGSKKTEEKEALPKVKAAPVKMERVSYYIDSVGNAEAFQSVEIIPQVGGKILGYDFIDGGEVSKGDLLYRIDPSPFLANLEEAAGQLEEAKASYEYLVQKVERYQELLPEDYVSELDYQQYVSQLKEAKGQLNRAEGVWKSAKIDLDYTTITAPFSGRCGMHAFDQGSVVHANQEKALVTLNQISPIYVIFTVPEKYLHLIREYQQKSEKGLKILMTPLDGKRFSEAAYLDFIDNTVDQNSGTVKLRGICENSNQALWAGQYFTVRLEVYDLGEKVLVPEAAVGRDTKGTFVWATTEQNTAEQKRIELGQQHGSYFVVNKGLAKGDRVIVEGQSALKPGEKVIQ</sequence>
<accession>D6YSW0</accession>
<dbReference type="Pfam" id="PF25917">
    <property type="entry name" value="BSH_RND"/>
    <property type="match status" value="1"/>
</dbReference>
<evidence type="ECO:0000259" key="5">
    <source>
        <dbReference type="Pfam" id="PF25917"/>
    </source>
</evidence>
<keyword evidence="3" id="KW-0175">Coiled coil</keyword>
<dbReference type="Gene3D" id="2.40.30.170">
    <property type="match status" value="1"/>
</dbReference>
<dbReference type="InterPro" id="IPR058625">
    <property type="entry name" value="MdtA-like_BSH"/>
</dbReference>
<evidence type="ECO:0000259" key="4">
    <source>
        <dbReference type="Pfam" id="PF25876"/>
    </source>
</evidence>
<dbReference type="Proteomes" id="UP000001505">
    <property type="component" value="Chromosome"/>
</dbReference>
<keyword evidence="9" id="KW-1185">Reference proteome</keyword>
<evidence type="ECO:0000313" key="9">
    <source>
        <dbReference type="Proteomes" id="UP000001505"/>
    </source>
</evidence>
<dbReference type="SUPFAM" id="SSF111369">
    <property type="entry name" value="HlyD-like secretion proteins"/>
    <property type="match status" value="1"/>
</dbReference>
<dbReference type="PANTHER" id="PTHR30158">
    <property type="entry name" value="ACRA/E-RELATED COMPONENT OF DRUG EFFLUX TRANSPORTER"/>
    <property type="match status" value="1"/>
</dbReference>
<feature type="domain" description="Multidrug resistance protein MdtA-like barrel-sandwich hybrid" evidence="5">
    <location>
        <begin position="55"/>
        <end position="195"/>
    </location>
</feature>
<feature type="domain" description="Multidrug resistance protein MdtA-like beta-barrel" evidence="6">
    <location>
        <begin position="201"/>
        <end position="284"/>
    </location>
</feature>
<dbReference type="AlphaFoldDB" id="D6YSW0"/>
<dbReference type="EMBL" id="CP001928">
    <property type="protein sequence ID" value="ADI39155.1"/>
    <property type="molecule type" value="Genomic_DNA"/>
</dbReference>
<organism evidence="8 9">
    <name type="scientific">Waddlia chondrophila (strain ATCC VR-1470 / WSU 86-1044)</name>
    <dbReference type="NCBI Taxonomy" id="716544"/>
    <lineage>
        <taxon>Bacteria</taxon>
        <taxon>Pseudomonadati</taxon>
        <taxon>Chlamydiota</taxon>
        <taxon>Chlamydiia</taxon>
        <taxon>Parachlamydiales</taxon>
        <taxon>Waddliaceae</taxon>
        <taxon>Waddlia</taxon>
    </lineage>
</organism>
<evidence type="ECO:0000313" key="8">
    <source>
        <dbReference type="EMBL" id="ADI39155.1"/>
    </source>
</evidence>
<dbReference type="Pfam" id="PF25944">
    <property type="entry name" value="Beta-barrel_RND"/>
    <property type="match status" value="1"/>
</dbReference>
<evidence type="ECO:0000259" key="7">
    <source>
        <dbReference type="Pfam" id="PF25967"/>
    </source>
</evidence>
<dbReference type="InterPro" id="IPR058626">
    <property type="entry name" value="MdtA-like_b-barrel"/>
</dbReference>
<dbReference type="Gene3D" id="2.40.420.20">
    <property type="match status" value="1"/>
</dbReference>
<feature type="domain" description="Multidrug resistance protein MdtA-like alpha-helical hairpin" evidence="4">
    <location>
        <begin position="95"/>
        <end position="164"/>
    </location>
</feature>
<dbReference type="STRING" id="716544.wcw_1816"/>
<dbReference type="Pfam" id="PF25967">
    <property type="entry name" value="RND-MFP_C"/>
    <property type="match status" value="1"/>
</dbReference>
<dbReference type="InterPro" id="IPR058627">
    <property type="entry name" value="MdtA-like_C"/>
</dbReference>
<feature type="coiled-coil region" evidence="3">
    <location>
        <begin position="92"/>
        <end position="153"/>
    </location>
</feature>
<dbReference type="InterPro" id="IPR006143">
    <property type="entry name" value="RND_pump_MFP"/>
</dbReference>
<dbReference type="InterPro" id="IPR058624">
    <property type="entry name" value="MdtA-like_HH"/>
</dbReference>
<dbReference type="Gene3D" id="2.40.50.100">
    <property type="match status" value="1"/>
</dbReference>
<gene>
    <name evidence="8" type="primary">mdtA</name>
    <name evidence="8" type="ordered locus">wcw_1816</name>
</gene>
<dbReference type="GO" id="GO:0005886">
    <property type="term" value="C:plasma membrane"/>
    <property type="evidence" value="ECO:0007669"/>
    <property type="project" value="TreeGrafter"/>
</dbReference>
<comment type="similarity">
    <text evidence="2">Belongs to the membrane fusion protein (MFP) (TC 8.A.1) family.</text>
</comment>
<dbReference type="RefSeq" id="WP_013182855.1">
    <property type="nucleotide sequence ID" value="NC_014225.1"/>
</dbReference>
<dbReference type="KEGG" id="wch:wcw_1816"/>
<dbReference type="GO" id="GO:0022857">
    <property type="term" value="F:transmembrane transporter activity"/>
    <property type="evidence" value="ECO:0007669"/>
    <property type="project" value="InterPro"/>
</dbReference>
<dbReference type="NCBIfam" id="TIGR01730">
    <property type="entry name" value="RND_mfp"/>
    <property type="match status" value="1"/>
</dbReference>
<dbReference type="PROSITE" id="PS51257">
    <property type="entry name" value="PROKAR_LIPOPROTEIN"/>
    <property type="match status" value="1"/>
</dbReference>
<dbReference type="GO" id="GO:0030313">
    <property type="term" value="C:cell envelope"/>
    <property type="evidence" value="ECO:0007669"/>
    <property type="project" value="UniProtKB-SubCell"/>
</dbReference>
<reference evidence="8 9" key="1">
    <citation type="journal article" date="2010" name="PLoS ONE">
        <title>The Waddlia genome: a window into chlamydial biology.</title>
        <authorList>
            <person name="Bertelli C."/>
            <person name="Collyn F."/>
            <person name="Croxatto A."/>
            <person name="Ruckert C."/>
            <person name="Polkinghorne A."/>
            <person name="Kebbi-Beghdadi C."/>
            <person name="Goesmann A."/>
            <person name="Vaughan L."/>
            <person name="Greub G."/>
        </authorList>
    </citation>
    <scope>NUCLEOTIDE SEQUENCE [LARGE SCALE GENOMIC DNA]</scope>
    <source>
        <strain evidence="9">ATCC VR-1470 / WSU 86-1044</strain>
    </source>
</reference>
<evidence type="ECO:0000259" key="6">
    <source>
        <dbReference type="Pfam" id="PF25944"/>
    </source>
</evidence>
<protein>
    <submittedName>
        <fullName evidence="8">Putative multidrug resistance protein mdtA</fullName>
    </submittedName>
</protein>
<evidence type="ECO:0000256" key="2">
    <source>
        <dbReference type="ARBA" id="ARBA00009477"/>
    </source>
</evidence>
<dbReference type="GO" id="GO:0046677">
    <property type="term" value="P:response to antibiotic"/>
    <property type="evidence" value="ECO:0007669"/>
    <property type="project" value="TreeGrafter"/>
</dbReference>
<feature type="domain" description="Multidrug resistance protein MdtA-like C-terminal permuted SH3" evidence="7">
    <location>
        <begin position="291"/>
        <end position="347"/>
    </location>
</feature>
<dbReference type="Pfam" id="PF25876">
    <property type="entry name" value="HH_MFP_RND"/>
    <property type="match status" value="1"/>
</dbReference>
<dbReference type="Gene3D" id="1.10.287.470">
    <property type="entry name" value="Helix hairpin bin"/>
    <property type="match status" value="1"/>
</dbReference>
<dbReference type="OrthoDB" id="9772050at2"/>
<dbReference type="eggNOG" id="COG0845">
    <property type="taxonomic scope" value="Bacteria"/>
</dbReference>
<comment type="subcellular location">
    <subcellularLocation>
        <location evidence="1">Cell envelope</location>
    </subcellularLocation>
</comment>
<proteinExistence type="inferred from homology"/>
<name>D6YSW0_WADCW</name>